<evidence type="ECO:0000256" key="4">
    <source>
        <dbReference type="SAM" id="MobiDB-lite"/>
    </source>
</evidence>
<feature type="domain" description="HTH araC/xylS-type" evidence="5">
    <location>
        <begin position="191"/>
        <end position="288"/>
    </location>
</feature>
<gene>
    <name evidence="6" type="ORF">GCM10009107_04030</name>
</gene>
<dbReference type="SUPFAM" id="SSF46689">
    <property type="entry name" value="Homeodomain-like"/>
    <property type="match status" value="2"/>
</dbReference>
<keyword evidence="3" id="KW-0804">Transcription</keyword>
<dbReference type="InterPro" id="IPR018060">
    <property type="entry name" value="HTH_AraC"/>
</dbReference>
<feature type="region of interest" description="Disordered" evidence="4">
    <location>
        <begin position="280"/>
        <end position="309"/>
    </location>
</feature>
<dbReference type="InterPro" id="IPR032783">
    <property type="entry name" value="AraC_lig"/>
</dbReference>
<dbReference type="PROSITE" id="PS01124">
    <property type="entry name" value="HTH_ARAC_FAMILY_2"/>
    <property type="match status" value="1"/>
</dbReference>
<protein>
    <submittedName>
        <fullName evidence="6">AraC family transcriptional regulator</fullName>
    </submittedName>
</protein>
<evidence type="ECO:0000256" key="3">
    <source>
        <dbReference type="ARBA" id="ARBA00023163"/>
    </source>
</evidence>
<dbReference type="SMART" id="SM00342">
    <property type="entry name" value="HTH_ARAC"/>
    <property type="match status" value="1"/>
</dbReference>
<dbReference type="PANTHER" id="PTHR46796:SF7">
    <property type="entry name" value="ARAC FAMILY TRANSCRIPTIONAL REGULATOR"/>
    <property type="match status" value="1"/>
</dbReference>
<evidence type="ECO:0000256" key="1">
    <source>
        <dbReference type="ARBA" id="ARBA00023015"/>
    </source>
</evidence>
<accession>A0ABN1JKG1</accession>
<dbReference type="EMBL" id="BAAAEW010000003">
    <property type="protein sequence ID" value="GAA0741457.1"/>
    <property type="molecule type" value="Genomic_DNA"/>
</dbReference>
<keyword evidence="2" id="KW-0238">DNA-binding</keyword>
<evidence type="ECO:0000313" key="6">
    <source>
        <dbReference type="EMBL" id="GAA0741457.1"/>
    </source>
</evidence>
<dbReference type="InterPro" id="IPR050204">
    <property type="entry name" value="AraC_XylS_family_regulators"/>
</dbReference>
<evidence type="ECO:0000259" key="5">
    <source>
        <dbReference type="PROSITE" id="PS01124"/>
    </source>
</evidence>
<sequence>MSLTPDLNEAGCTATPMDRLAALFERFSVSARTFQSGALCGINAIGEDETRGQLHVVRAGRLAVDHFGAAPPLEVCEPSLLLYPRPLPRRFITDAQRGADMVCAHIEFTGSVANPVAAALPDVVQLPLAQAPEMDFLLRHLFSEADARNCGRQAMLDRLFEALLIQLLRVVMDRGHVRSGMLAGLADPRLRNMLVSLHERPQQPWSLESLAELAGMSRTAFANTFRDVVGVTPGAYLQAWRIGLAQQHLAAGMPLKLVAQEVGYSNEAALSRAFQAQTGQRPGEWRRGASAAGVDQAPGSPARVGQNSH</sequence>
<keyword evidence="7" id="KW-1185">Reference proteome</keyword>
<dbReference type="PANTHER" id="PTHR46796">
    <property type="entry name" value="HTH-TYPE TRANSCRIPTIONAL ACTIVATOR RHAS-RELATED"/>
    <property type="match status" value="1"/>
</dbReference>
<dbReference type="Pfam" id="PF12852">
    <property type="entry name" value="Cupin_6"/>
    <property type="match status" value="1"/>
</dbReference>
<dbReference type="InterPro" id="IPR009057">
    <property type="entry name" value="Homeodomain-like_sf"/>
</dbReference>
<dbReference type="Pfam" id="PF12833">
    <property type="entry name" value="HTH_18"/>
    <property type="match status" value="1"/>
</dbReference>
<dbReference type="Gene3D" id="1.10.10.60">
    <property type="entry name" value="Homeodomain-like"/>
    <property type="match status" value="2"/>
</dbReference>
<evidence type="ECO:0000256" key="2">
    <source>
        <dbReference type="ARBA" id="ARBA00023125"/>
    </source>
</evidence>
<organism evidence="6 7">
    <name type="scientific">Ideonella azotifigens</name>
    <dbReference type="NCBI Taxonomy" id="513160"/>
    <lineage>
        <taxon>Bacteria</taxon>
        <taxon>Pseudomonadati</taxon>
        <taxon>Pseudomonadota</taxon>
        <taxon>Betaproteobacteria</taxon>
        <taxon>Burkholderiales</taxon>
        <taxon>Sphaerotilaceae</taxon>
        <taxon>Ideonella</taxon>
    </lineage>
</organism>
<dbReference type="Proteomes" id="UP001500279">
    <property type="component" value="Unassembled WGS sequence"/>
</dbReference>
<comment type="caution">
    <text evidence="6">The sequence shown here is derived from an EMBL/GenBank/DDBJ whole genome shotgun (WGS) entry which is preliminary data.</text>
</comment>
<reference evidence="6 7" key="1">
    <citation type="journal article" date="2019" name="Int. J. Syst. Evol. Microbiol.">
        <title>The Global Catalogue of Microorganisms (GCM) 10K type strain sequencing project: providing services to taxonomists for standard genome sequencing and annotation.</title>
        <authorList>
            <consortium name="The Broad Institute Genomics Platform"/>
            <consortium name="The Broad Institute Genome Sequencing Center for Infectious Disease"/>
            <person name="Wu L."/>
            <person name="Ma J."/>
        </authorList>
    </citation>
    <scope>NUCLEOTIDE SEQUENCE [LARGE SCALE GENOMIC DNA]</scope>
    <source>
        <strain evidence="6 7">JCM 15503</strain>
    </source>
</reference>
<proteinExistence type="predicted"/>
<keyword evidence="1" id="KW-0805">Transcription regulation</keyword>
<evidence type="ECO:0000313" key="7">
    <source>
        <dbReference type="Proteomes" id="UP001500279"/>
    </source>
</evidence>
<name>A0ABN1JKG1_9BURK</name>